<dbReference type="EMBL" id="JABEZX010000006">
    <property type="protein sequence ID" value="MBA0559114.1"/>
    <property type="molecule type" value="Genomic_DNA"/>
</dbReference>
<evidence type="ECO:0000256" key="1">
    <source>
        <dbReference type="ARBA" id="ARBA00022837"/>
    </source>
</evidence>
<evidence type="ECO:0000259" key="2">
    <source>
        <dbReference type="PROSITE" id="PS50222"/>
    </source>
</evidence>
<dbReference type="PANTHER" id="PTHR14095">
    <property type="entry name" value="PHOSPHATASE 2A REGULATORY SUBUNIT-RELATED"/>
    <property type="match status" value="1"/>
</dbReference>
<dbReference type="GO" id="GO:0019888">
    <property type="term" value="F:protein phosphatase regulator activity"/>
    <property type="evidence" value="ECO:0007669"/>
    <property type="project" value="TreeGrafter"/>
</dbReference>
<dbReference type="PROSITE" id="PS50222">
    <property type="entry name" value="EF_HAND_2"/>
    <property type="match status" value="1"/>
</dbReference>
<organism evidence="3 4">
    <name type="scientific">Gossypium lobatum</name>
    <dbReference type="NCBI Taxonomy" id="34289"/>
    <lineage>
        <taxon>Eukaryota</taxon>
        <taxon>Viridiplantae</taxon>
        <taxon>Streptophyta</taxon>
        <taxon>Embryophyta</taxon>
        <taxon>Tracheophyta</taxon>
        <taxon>Spermatophyta</taxon>
        <taxon>Magnoliopsida</taxon>
        <taxon>eudicotyledons</taxon>
        <taxon>Gunneridae</taxon>
        <taxon>Pentapetalae</taxon>
        <taxon>rosids</taxon>
        <taxon>malvids</taxon>
        <taxon>Malvales</taxon>
        <taxon>Malvaceae</taxon>
        <taxon>Malvoideae</taxon>
        <taxon>Gossypium</taxon>
    </lineage>
</organism>
<name>A0A7J8M358_9ROSI</name>
<dbReference type="SUPFAM" id="SSF47473">
    <property type="entry name" value="EF-hand"/>
    <property type="match status" value="1"/>
</dbReference>
<dbReference type="InterPro" id="IPR011992">
    <property type="entry name" value="EF-hand-dom_pair"/>
</dbReference>
<dbReference type="InterPro" id="IPR002048">
    <property type="entry name" value="EF_hand_dom"/>
</dbReference>
<proteinExistence type="predicted"/>
<dbReference type="Gene3D" id="1.10.238.10">
    <property type="entry name" value="EF-hand"/>
    <property type="match status" value="1"/>
</dbReference>
<evidence type="ECO:0000313" key="4">
    <source>
        <dbReference type="Proteomes" id="UP000593572"/>
    </source>
</evidence>
<keyword evidence="1" id="KW-0106">Calcium</keyword>
<dbReference type="Proteomes" id="UP000593572">
    <property type="component" value="Unassembled WGS sequence"/>
</dbReference>
<feature type="domain" description="EF-hand" evidence="2">
    <location>
        <begin position="17"/>
        <end position="52"/>
    </location>
</feature>
<evidence type="ECO:0000313" key="3">
    <source>
        <dbReference type="EMBL" id="MBA0559114.1"/>
    </source>
</evidence>
<sequence length="123" mass="14555">MGYEDFVYFILSEEDKSLEPGLEYWFKCIDLDGNGVLTPNELQFFYEEQLHRMECMAQETVLFEDVLCQIVDMIRPEECENPTLTEWDRFAHRECIRLSMEEDIEDASNGSGDIWDESFEAPF</sequence>
<accession>A0A7J8M358</accession>
<dbReference type="PANTHER" id="PTHR14095:SF14">
    <property type="entry name" value="EF-HAND DOMAIN-CONTAINING PROTEIN"/>
    <property type="match status" value="1"/>
</dbReference>
<dbReference type="GO" id="GO:0000159">
    <property type="term" value="C:protein phosphatase type 2A complex"/>
    <property type="evidence" value="ECO:0007669"/>
    <property type="project" value="TreeGrafter"/>
</dbReference>
<gene>
    <name evidence="3" type="ORF">Golob_016094</name>
</gene>
<comment type="caution">
    <text evidence="3">The sequence shown here is derived from an EMBL/GenBank/DDBJ whole genome shotgun (WGS) entry which is preliminary data.</text>
</comment>
<reference evidence="3 4" key="1">
    <citation type="journal article" date="2019" name="Genome Biol. Evol.">
        <title>Insights into the evolution of the New World diploid cottons (Gossypium, subgenus Houzingenia) based on genome sequencing.</title>
        <authorList>
            <person name="Grover C.E."/>
            <person name="Arick M.A. 2nd"/>
            <person name="Thrash A."/>
            <person name="Conover J.L."/>
            <person name="Sanders W.S."/>
            <person name="Peterson D.G."/>
            <person name="Frelichowski J.E."/>
            <person name="Scheffler J.A."/>
            <person name="Scheffler B.E."/>
            <person name="Wendel J.F."/>
        </authorList>
    </citation>
    <scope>NUCLEOTIDE SEQUENCE [LARGE SCALE GENOMIC DNA]</scope>
    <source>
        <strain evidence="3">157</strain>
        <tissue evidence="3">Leaf</tissue>
    </source>
</reference>
<protein>
    <recommendedName>
        <fullName evidence="2">EF-hand domain-containing protein</fullName>
    </recommendedName>
</protein>
<keyword evidence="4" id="KW-1185">Reference proteome</keyword>
<dbReference type="PROSITE" id="PS00018">
    <property type="entry name" value="EF_HAND_1"/>
    <property type="match status" value="1"/>
</dbReference>
<dbReference type="InterPro" id="IPR018247">
    <property type="entry name" value="EF_Hand_1_Ca_BS"/>
</dbReference>
<dbReference type="AlphaFoldDB" id="A0A7J8M358"/>
<dbReference type="GO" id="GO:0005509">
    <property type="term" value="F:calcium ion binding"/>
    <property type="evidence" value="ECO:0007669"/>
    <property type="project" value="InterPro"/>
</dbReference>